<dbReference type="SMART" id="SM00664">
    <property type="entry name" value="DoH"/>
    <property type="match status" value="1"/>
</dbReference>
<accession>A0ABP1R7W0</accession>
<comment type="caution">
    <text evidence="5">The sequence shown here is derived from an EMBL/GenBank/DDBJ whole genome shotgun (WGS) entry which is preliminary data.</text>
</comment>
<evidence type="ECO:0000313" key="5">
    <source>
        <dbReference type="EMBL" id="CAL8122548.1"/>
    </source>
</evidence>
<keyword evidence="3" id="KW-0325">Glycoprotein</keyword>
<evidence type="ECO:0000259" key="4">
    <source>
        <dbReference type="PROSITE" id="PS50836"/>
    </source>
</evidence>
<organism evidence="5 6">
    <name type="scientific">Orchesella dallaii</name>
    <dbReference type="NCBI Taxonomy" id="48710"/>
    <lineage>
        <taxon>Eukaryota</taxon>
        <taxon>Metazoa</taxon>
        <taxon>Ecdysozoa</taxon>
        <taxon>Arthropoda</taxon>
        <taxon>Hexapoda</taxon>
        <taxon>Collembola</taxon>
        <taxon>Entomobryomorpha</taxon>
        <taxon>Entomobryoidea</taxon>
        <taxon>Orchesellidae</taxon>
        <taxon>Orchesellinae</taxon>
        <taxon>Orchesella</taxon>
    </lineage>
</organism>
<dbReference type="Pfam" id="PF03351">
    <property type="entry name" value="DOMON"/>
    <property type="match status" value="1"/>
</dbReference>
<feature type="domain" description="DOMON" evidence="4">
    <location>
        <begin position="49"/>
        <end position="165"/>
    </location>
</feature>
<dbReference type="Gene3D" id="2.60.120.310">
    <property type="entry name" value="Copper type II, ascorbate-dependent monooxygenase, N-terminal domain"/>
    <property type="match status" value="1"/>
</dbReference>
<sequence>MIYRLLGNAFSWGVIAVILIAQIKEYMVTSERIFSGNPYSHREVVDQEGNVLVEWIADPKKPDVLFNITAKTRGYVSLGFSKTGKMTRSDIVIGGVGKNAVPYLTDRHTIEGRIPLQDIQQDWKLVKAWENGTHTSLKILRKMETCDPHDYAINDDTVHLLWAFGEDDTIDYHFKNRGSFQVQLLQPDLAPQIPPPSSQQSGSAPNMTGLDVWRLSVSLSGSNITRDSNPWCVFQKGPELDKKNYIIGFSTLMNSDQVRTHLDRLVIYKCYPKSNLNVEDDKFQALVDYSGSCQNATELYSYCKDMIYTWGRGGKDIFLPKNTGIPFGVQPDEYYLVEAFLRGQPPQNGSDDSEKMTGSQEFNVDTDILLTEATRKLEAKIMRIGQNPMHSTIIPPGSLNFEVFGHCASECTERMIPRRKAIRVFGVSFDTGPSGKSATLHQIRNANQIPLVLQDGNHDPSFQQMHILSQETPIRPGDQLTVRCTFDSTFRADGSSVQPQSQVTPERCLAYLWYYKDENSNGTTNKQPIECTSVIHPGDFGQWITVNAPATKKRNMGSSSEELVSSLMKLKWTPRLRRSLYNLYKFGRYRSSCGTTAGQQKIINNISNNVTTTSSSRISSFNRNQSNNGTIKTGASLARAKANSAPSSSSAVGAEITVYPLPAEEIPYTMGCPTLGRPPPVLLGPPGSVIFGF</sequence>
<dbReference type="SUPFAM" id="SSF49742">
    <property type="entry name" value="PHM/PNGase F"/>
    <property type="match status" value="2"/>
</dbReference>
<evidence type="ECO:0000256" key="2">
    <source>
        <dbReference type="ARBA" id="ARBA00023157"/>
    </source>
</evidence>
<dbReference type="Proteomes" id="UP001642540">
    <property type="component" value="Unassembled WGS sequence"/>
</dbReference>
<dbReference type="PANTHER" id="PTHR10157">
    <property type="entry name" value="DOPAMINE BETA HYDROXYLASE RELATED"/>
    <property type="match status" value="1"/>
</dbReference>
<evidence type="ECO:0000256" key="1">
    <source>
        <dbReference type="ARBA" id="ARBA00010676"/>
    </source>
</evidence>
<keyword evidence="2" id="KW-1015">Disulfide bond</keyword>
<reference evidence="5 6" key="1">
    <citation type="submission" date="2024-08" db="EMBL/GenBank/DDBJ databases">
        <authorList>
            <person name="Cucini C."/>
            <person name="Frati F."/>
        </authorList>
    </citation>
    <scope>NUCLEOTIDE SEQUENCE [LARGE SCALE GENOMIC DNA]</scope>
</reference>
<dbReference type="Pfam" id="PF01082">
    <property type="entry name" value="Cu2_monooxygen"/>
    <property type="match status" value="1"/>
</dbReference>
<dbReference type="InterPro" id="IPR000945">
    <property type="entry name" value="DBH-like"/>
</dbReference>
<comment type="similarity">
    <text evidence="1">Belongs to the copper type II ascorbate-dependent monooxygenase family.</text>
</comment>
<evidence type="ECO:0000313" key="6">
    <source>
        <dbReference type="Proteomes" id="UP001642540"/>
    </source>
</evidence>
<dbReference type="PROSITE" id="PS50836">
    <property type="entry name" value="DOMON"/>
    <property type="match status" value="1"/>
</dbReference>
<name>A0ABP1R7W0_9HEXA</name>
<evidence type="ECO:0000256" key="3">
    <source>
        <dbReference type="ARBA" id="ARBA00023180"/>
    </source>
</evidence>
<dbReference type="InterPro" id="IPR005018">
    <property type="entry name" value="DOMON_domain"/>
</dbReference>
<dbReference type="PANTHER" id="PTHR10157:SF23">
    <property type="entry name" value="MOXD1 HOMOLOG 1"/>
    <property type="match status" value="1"/>
</dbReference>
<dbReference type="InterPro" id="IPR024548">
    <property type="entry name" value="Cu2_monoox_C"/>
</dbReference>
<keyword evidence="6" id="KW-1185">Reference proteome</keyword>
<gene>
    <name evidence="5" type="ORF">ODALV1_LOCUS19856</name>
</gene>
<dbReference type="InterPro" id="IPR000323">
    <property type="entry name" value="Cu2_ascorb_mOase_N"/>
</dbReference>
<dbReference type="EMBL" id="CAXLJM020000068">
    <property type="protein sequence ID" value="CAL8122548.1"/>
    <property type="molecule type" value="Genomic_DNA"/>
</dbReference>
<dbReference type="InterPro" id="IPR008977">
    <property type="entry name" value="PHM/PNGase_F_dom_sf"/>
</dbReference>
<dbReference type="InterPro" id="IPR045266">
    <property type="entry name" value="DOH_DOMON"/>
</dbReference>
<dbReference type="InterPro" id="IPR014784">
    <property type="entry name" value="Cu2_ascorb_mOase-like_C"/>
</dbReference>
<dbReference type="Gene3D" id="2.60.120.230">
    <property type="match status" value="1"/>
</dbReference>
<protein>
    <recommendedName>
        <fullName evidence="4">DOMON domain-containing protein</fullName>
    </recommendedName>
</protein>
<proteinExistence type="inferred from homology"/>
<dbReference type="InterPro" id="IPR036939">
    <property type="entry name" value="Cu2_ascorb_mOase_N_sf"/>
</dbReference>
<dbReference type="Pfam" id="PF03712">
    <property type="entry name" value="Cu2_monoox_C"/>
    <property type="match status" value="1"/>
</dbReference>
<dbReference type="CDD" id="cd09631">
    <property type="entry name" value="DOMON_DOH"/>
    <property type="match status" value="1"/>
</dbReference>